<dbReference type="PROSITE" id="PS51257">
    <property type="entry name" value="PROKAR_LIPOPROTEIN"/>
    <property type="match status" value="1"/>
</dbReference>
<keyword evidence="3" id="KW-1185">Reference proteome</keyword>
<feature type="signal peptide" evidence="1">
    <location>
        <begin position="1"/>
        <end position="21"/>
    </location>
</feature>
<evidence type="ECO:0000256" key="1">
    <source>
        <dbReference type="SAM" id="SignalP"/>
    </source>
</evidence>
<protein>
    <recommendedName>
        <fullName evidence="4">PKD/Chitinase domain-containing protein</fullName>
    </recommendedName>
</protein>
<dbReference type="EMBL" id="JABBXH010000006">
    <property type="protein sequence ID" value="NMP33117.1"/>
    <property type="molecule type" value="Genomic_DNA"/>
</dbReference>
<name>A0A7Y0LFC2_9GAMM</name>
<reference evidence="2 3" key="1">
    <citation type="submission" date="2020-04" db="EMBL/GenBank/DDBJ databases">
        <title>Thalassotalea sp. M1531, isolated from the surface of marine red alga.</title>
        <authorList>
            <person name="Pang L."/>
            <person name="Lu D.-C."/>
        </authorList>
    </citation>
    <scope>NUCLEOTIDE SEQUENCE [LARGE SCALE GENOMIC DNA]</scope>
    <source>
        <strain evidence="2 3">M1531</strain>
    </source>
</reference>
<dbReference type="RefSeq" id="WP_169076431.1">
    <property type="nucleotide sequence ID" value="NZ_JABBXH010000006.1"/>
</dbReference>
<evidence type="ECO:0000313" key="2">
    <source>
        <dbReference type="EMBL" id="NMP33117.1"/>
    </source>
</evidence>
<dbReference type="Pfam" id="PF22352">
    <property type="entry name" value="K319L-like_PKD"/>
    <property type="match status" value="1"/>
</dbReference>
<evidence type="ECO:0000313" key="3">
    <source>
        <dbReference type="Proteomes" id="UP000568664"/>
    </source>
</evidence>
<dbReference type="Gene3D" id="2.60.40.3010">
    <property type="match status" value="1"/>
</dbReference>
<keyword evidence="1" id="KW-0732">Signal</keyword>
<dbReference type="Proteomes" id="UP000568664">
    <property type="component" value="Unassembled WGS sequence"/>
</dbReference>
<dbReference type="AlphaFoldDB" id="A0A7Y0LFC2"/>
<sequence>MATLLKQVCCAALVFTLSACGGGGGSSKPDPQVTPPANKTPTIGLSNSIIDTGATIVLAANASDSDGTIASYEWQQKSGPEITISDPAASTITFIAPDVEVEQKIVITLTVIDDDGAGISKDIELTITPKISTFTISGKVVTETTSLSAAPVDIIVGEHTFSGLTNELGVYSIEVSGLKAADEQTLVRIEARGASTNSIIKMVSYVDIVGNLRDAATENGLNVTQENFPQLTVSTASSAAALLMDRANENSPITTLQTLENSANSFSTDIYISHLAIYESILNNIGNVDALPDSVKAPSFNNLYDFLLMESNTTALIQELTIDTGARDDLAENIANNPDSNLKNISLFQGNDNVISFYTPEGFFQLASNNTGTFANANGEQSISWSRGETSISITLSNSIEQPIKQVEADYLGYVDAIPSIYGYNLSWLFDSPNRDIIIIEPVFSYTNPDDNSPISVIDNTTSNVSNGYQLTTALSELFSNGEAFSLKFTHPNQPTFDSGLGGVLAANIATFNLSFSNNVLANMTSYEISENNEIVPVINELTWHVTDDILTIENEQWQIEIVIFDDLSDFEASIFVTATLRQNNEDFHATSFGQIFKPDSQIKTLTTENVVGFYQYQDDSTELNPLYAYWYELREDGTLSYIQSGFDTADADISSDDIWESPGFWRIEDNVIKIKRYRANRRIPGADFNCTPTQWTTTFDDSCLVYMERDWHLLAERQSGSQNKNLVEQHIVYYQDPYISEEDISALTQQHAYNVISTIYSNFIKRDTRPVTLPADYVLIKDR</sequence>
<feature type="chain" id="PRO_5031370029" description="PKD/Chitinase domain-containing protein" evidence="1">
    <location>
        <begin position="22"/>
        <end position="784"/>
    </location>
</feature>
<accession>A0A7Y0LFC2</accession>
<gene>
    <name evidence="2" type="ORF">HII17_16280</name>
</gene>
<evidence type="ECO:0008006" key="4">
    <source>
        <dbReference type="Google" id="ProtNLM"/>
    </source>
</evidence>
<proteinExistence type="predicted"/>
<comment type="caution">
    <text evidence="2">The sequence shown here is derived from an EMBL/GenBank/DDBJ whole genome shotgun (WGS) entry which is preliminary data.</text>
</comment>
<organism evidence="2 3">
    <name type="scientific">Thalassotalea algicola</name>
    <dbReference type="NCBI Taxonomy" id="2716224"/>
    <lineage>
        <taxon>Bacteria</taxon>
        <taxon>Pseudomonadati</taxon>
        <taxon>Pseudomonadota</taxon>
        <taxon>Gammaproteobacteria</taxon>
        <taxon>Alteromonadales</taxon>
        <taxon>Colwelliaceae</taxon>
        <taxon>Thalassotalea</taxon>
    </lineage>
</organism>